<dbReference type="AlphaFoldDB" id="A0A8I2B8E7"/>
<gene>
    <name evidence="1" type="ORF">J5227_08445</name>
</gene>
<evidence type="ECO:0000313" key="1">
    <source>
        <dbReference type="EMBL" id="MBO3794338.1"/>
    </source>
</evidence>
<comment type="caution">
    <text evidence="1">The sequence shown here is derived from an EMBL/GenBank/DDBJ whole genome shotgun (WGS) entry which is preliminary data.</text>
</comment>
<dbReference type="EMBL" id="JAGFPW010000005">
    <property type="protein sequence ID" value="MBO3794338.1"/>
    <property type="molecule type" value="Genomic_DNA"/>
</dbReference>
<protein>
    <submittedName>
        <fullName evidence="1">Uncharacterized protein</fullName>
    </submittedName>
</protein>
<dbReference type="Proteomes" id="UP000665181">
    <property type="component" value="Unassembled WGS sequence"/>
</dbReference>
<evidence type="ECO:0000313" key="2">
    <source>
        <dbReference type="Proteomes" id="UP000665181"/>
    </source>
</evidence>
<organism evidence="1 2">
    <name type="scientific">Bacillus subtilis</name>
    <dbReference type="NCBI Taxonomy" id="1423"/>
    <lineage>
        <taxon>Bacteria</taxon>
        <taxon>Bacillati</taxon>
        <taxon>Bacillota</taxon>
        <taxon>Bacilli</taxon>
        <taxon>Bacillales</taxon>
        <taxon>Bacillaceae</taxon>
        <taxon>Bacillus</taxon>
    </lineage>
</organism>
<sequence>MMFEWNFFDSVEICNNDNESYSTETLKTYEKIVLDYNSDKNQFVYLISHRGKSFFLKSAKWPQDFADILGYTQIEIENLCPAHQSNNLDNLVAVIEENFKVKNVTECYKEMLPMIQLASPVMVTSVNIYLTPNDGKINIYKIDIHKSAEFCRIKFNEMKKHITDNYAFRESIKRITGNIQ</sequence>
<accession>A0A8I2B8E7</accession>
<reference evidence="1" key="1">
    <citation type="submission" date="2021-03" db="EMBL/GenBank/DDBJ databases">
        <title>Isolation of Bacillus subtilis from fermented food sample.</title>
        <authorList>
            <person name="Lakshmanan V."/>
            <person name="Athira K."/>
            <person name="Rajagopal K."/>
        </authorList>
    </citation>
    <scope>NUCLEOTIDE SEQUENCE</scope>
    <source>
        <strain evidence="1">S1</strain>
    </source>
</reference>
<proteinExistence type="predicted"/>
<dbReference type="RefSeq" id="WP_208556273.1">
    <property type="nucleotide sequence ID" value="NZ_JAGFPW010000005.1"/>
</dbReference>
<name>A0A8I2B8E7_BACIU</name>